<feature type="region of interest" description="Disordered" evidence="2">
    <location>
        <begin position="1714"/>
        <end position="1742"/>
    </location>
</feature>
<evidence type="ECO:0000313" key="5">
    <source>
        <dbReference type="Proteomes" id="UP000266234"/>
    </source>
</evidence>
<feature type="region of interest" description="Disordered" evidence="2">
    <location>
        <begin position="389"/>
        <end position="408"/>
    </location>
</feature>
<feature type="compositionally biased region" description="Basic residues" evidence="2">
    <location>
        <begin position="806"/>
        <end position="817"/>
    </location>
</feature>
<protein>
    <recommendedName>
        <fullName evidence="3">C2H2-type domain-containing protein</fullName>
    </recommendedName>
</protein>
<dbReference type="InterPro" id="IPR046488">
    <property type="entry name" value="Sfc3/Tfc3_C"/>
</dbReference>
<dbReference type="Pfam" id="PF04182">
    <property type="entry name" value="B-block_TFIIIC"/>
    <property type="match status" value="1"/>
</dbReference>
<keyword evidence="1" id="KW-0862">Zinc</keyword>
<dbReference type="STRING" id="694270.A0A395RKQ7"/>
<feature type="compositionally biased region" description="Acidic residues" evidence="2">
    <location>
        <begin position="1095"/>
        <end position="1111"/>
    </location>
</feature>
<feature type="compositionally biased region" description="Basic and acidic residues" evidence="2">
    <location>
        <begin position="1112"/>
        <end position="1135"/>
    </location>
</feature>
<feature type="domain" description="C2H2-type" evidence="3">
    <location>
        <begin position="1029"/>
        <end position="1057"/>
    </location>
</feature>
<evidence type="ECO:0000256" key="2">
    <source>
        <dbReference type="SAM" id="MobiDB-lite"/>
    </source>
</evidence>
<accession>A0A395RKQ7</accession>
<feature type="region of interest" description="Disordered" evidence="2">
    <location>
        <begin position="167"/>
        <end position="189"/>
    </location>
</feature>
<dbReference type="InterPro" id="IPR007309">
    <property type="entry name" value="TFIIIC_Bblock-bd"/>
</dbReference>
<feature type="compositionally biased region" description="Basic and acidic residues" evidence="2">
    <location>
        <begin position="93"/>
        <end position="105"/>
    </location>
</feature>
<dbReference type="InterPro" id="IPR013087">
    <property type="entry name" value="Znf_C2H2_type"/>
</dbReference>
<evidence type="ECO:0000259" key="3">
    <source>
        <dbReference type="PROSITE" id="PS50157"/>
    </source>
</evidence>
<feature type="region of interest" description="Disordered" evidence="2">
    <location>
        <begin position="1667"/>
        <end position="1697"/>
    </location>
</feature>
<feature type="region of interest" description="Disordered" evidence="2">
    <location>
        <begin position="1214"/>
        <end position="1267"/>
    </location>
</feature>
<feature type="compositionally biased region" description="Basic residues" evidence="2">
    <location>
        <begin position="999"/>
        <end position="1014"/>
    </location>
</feature>
<feature type="compositionally biased region" description="Basic and acidic residues" evidence="2">
    <location>
        <begin position="46"/>
        <end position="70"/>
    </location>
</feature>
<sequence>MPHKHKRKRGDDESEFNLPPTQKARPLQVGKKNSTTKPGAGKNQKPAKDAPTDAKVKKSKKERKENDAPRAFRRLMAVAHGKKVRSGLDDGEDGKTAKQKAEELKIRPGEDLRAFAQRVDASLPVAGLTKKTTIKDGKDEQGFKVYRTRKERNMHKLYAQWREEERKIQEQKEEEADEAIGQELDEDPTGAVAIARATLNEVTGKKARRKGAKIDDPWEELKKKRAETKIAVHDQAQAPPELNKNMSKQIKIKGAAANVADIPKAAGSLKRREELQEARADVLEAYRKIREHEQAKLLRAGQTNKSCDGLAYNLSEKKSIKRCLVEDVLKAIHHPSTRTEALPQSDSAVQDRTAATIWSWLAARRDISVGTDREYNHLSLDEVLALSASGSAPGQDTETSGSQLENSTAVRNVRVHASEDTMWESLTGHAVDYKRVPKSEWMLLLGIASTTTQGILQGDLGRLTDQDKRSVPKRTDSLLKKGYIVKRTTLVRGTKTSKMWLKLFAPPLPKDGESTDEARPDMTLTRQVLVDDLEPVPWRIRWTGESIDYIALATTIMAIVKEWGVLQMKDMKSKLGVLGMRWQMKVLAKVCRFLNQRGVIQYVAAKLGDKVFKDCVKYVRDLNSEDWSLYLSTGKRKTKTPRNPDLDGLDGNKQLIGQASNVSEISKAPPWSMDKPVPVIIAEMANRLGETGLTNPDVYALTLGPSYSRHLSSMTTALSVPDLQPPHLAHFQIYSEHTRSGKVASYRYFAPNDLPGPPPSVINTTEQSSSIAHSYGFSPIQPAAVSSEASSSLAELCSMGMTSRVTKGRPKKPKAKKEKPIPTPKKKPGRKRREEVSKIPIQPSVAEEAGEPQDVTVPQEIVVVPEAVPSQEAAATQSPEIIAKESETPSQEIQKPVEATQTENNDAEQEDAASEPERVEQLVVTLKVPPDALKELSETPETAVMTPGRPTRARSTRASARKPETGGTETTIENEELQSQESVGSGPKEECSNEELVNGRKRGRPKKGETRKKRKEEQPDGSTATSKSWVCEKCGKAWKNDNGLLYHLTKSRTACNPSFDESTATPARRGRKRAASEVEEEEEEVSATPAAEKPQDEDEDASMEDDTELLNEEDKGQENGLDKHLEKKQEKEPSPAHENGPTPKRVSTLRGPVAARPTWSSRPTVSFKVHTNTEVHRPPVAMFDSQRQSSLLNGTNGALVQGENSQLRPILGSLDRFNPPGGSPKTPCPKPDMNGSQLAAFPAPEQPKSSQTLANGTPSKPGSVVKAKTPTVVGTPLSKTAMNSRISQIVQRILEEQQGVFPGGKSLWTAITLRWAESYSEIAPQIRTYQAAFRELLKNRSVAEHWLTFRSRKGVTEKCHIIVRPGIDPFSPEADEVVQKIQDAHPDPYLPPPFDAQVDSDLLKRGRRDLPEEVEMLDAPVYVARAAQKRAAQDDYDDDGDDFPPPQKRGRKRKSVFAEGRPSKSRAYQNEAGEFLRYEHFESSQGAPDALQFLDPNTFLDEDDVEGSEHYFSSRFGTALQQGPSVHLSGDIVFDKPILVSGYDGIWPYITGQDFEMQGASYTLKGWMPDGNWFAWSSMVEMIDRKAHSLNRQNLQRQDGLSPYQSFVARTYICTDLERAWSDSFIHAPPGAAGPYNIFVSFSREDDGEIIETPAISWPQEWQLTPKSFPESVPDRALLVDSPSDEEDGEEDDTFEWPSFPAFLQKPEYRLSRARRRGRGGRPRGSGGRPRASSRQIPQQPRVKRVRLVTRALMPLPEVVEQPQVQADPTPSIRGEEAERLLAALVAVRVLLGGADKSIDWGLLLKLFPDFSLKDMRRFWVDARRDQGAYVRKLTKDFQDRFIVAYSKNELPEFDFEDPMDYDWFGLIDWTLELPRRRGIDLPSTRDALENDFTFQEVTPHDEEDPRERFYNPQTSVFARFEAVATAAVVDVDKMANGPSGGHIKLTESVIARSWVRSLCCTDESRYTVEQIKQKFSTLADGDQDKINLLLKEAIDTLTQQRIICKSKRPPLSGRAFRLNEAFSNVLGKLAQRTKYKDAADFKTQLDAVFRRGEAYRIPFTLNDGSVMALINLNASERIRLVPVNVPHIPLGFKPGQYEMRKLKKSLYSHDLEAVPTDLYKYDEEIEVLRKTIFEGPPTAGKDKNSVLPQWVDFFGRREAERWMDVLGAFCFVYANRGLLTIESVCNALKPVLEEFEAKLIIDWGVKTGVLKYSEEGLGLMVGEWWWLAVPWQWGRQFKHGNYNESMD</sequence>
<dbReference type="PANTHER" id="PTHR40644">
    <property type="entry name" value="UPF0653 PROTEIN C607.02C"/>
    <property type="match status" value="1"/>
</dbReference>
<dbReference type="Proteomes" id="UP000266234">
    <property type="component" value="Unassembled WGS sequence"/>
</dbReference>
<keyword evidence="5" id="KW-1185">Reference proteome</keyword>
<feature type="region of interest" description="Disordered" evidence="2">
    <location>
        <begin position="1"/>
        <end position="105"/>
    </location>
</feature>
<keyword evidence="1" id="KW-0479">Metal-binding</keyword>
<feature type="region of interest" description="Disordered" evidence="2">
    <location>
        <begin position="1050"/>
        <end position="1164"/>
    </location>
</feature>
<dbReference type="Pfam" id="PF20222">
    <property type="entry name" value="DUF6581"/>
    <property type="match status" value="1"/>
</dbReference>
<feature type="compositionally biased region" description="Acidic residues" evidence="2">
    <location>
        <begin position="905"/>
        <end position="914"/>
    </location>
</feature>
<gene>
    <name evidence="4" type="ORF">FLONG3_10743</name>
</gene>
<feature type="region of interest" description="Disordered" evidence="2">
    <location>
        <begin position="1428"/>
        <end position="1466"/>
    </location>
</feature>
<evidence type="ECO:0000313" key="4">
    <source>
        <dbReference type="EMBL" id="RGP60687.1"/>
    </source>
</evidence>
<comment type="caution">
    <text evidence="4">The sequence shown here is derived from an EMBL/GenBank/DDBJ whole genome shotgun (WGS) entry which is preliminary data.</text>
</comment>
<feature type="compositionally biased region" description="Polar residues" evidence="2">
    <location>
        <begin position="888"/>
        <end position="904"/>
    </location>
</feature>
<feature type="compositionally biased region" description="Acidic residues" evidence="2">
    <location>
        <begin position="1683"/>
        <end position="1695"/>
    </location>
</feature>
<evidence type="ECO:0000256" key="1">
    <source>
        <dbReference type="PROSITE-ProRule" id="PRU00042"/>
    </source>
</evidence>
<feature type="region of interest" description="Disordered" evidence="2">
    <location>
        <begin position="800"/>
        <end position="1031"/>
    </location>
</feature>
<proteinExistence type="predicted"/>
<dbReference type="PROSITE" id="PS50157">
    <property type="entry name" value="ZINC_FINGER_C2H2_2"/>
    <property type="match status" value="1"/>
</dbReference>
<name>A0A395RKQ7_9HYPO</name>
<feature type="compositionally biased region" description="Acidic residues" evidence="2">
    <location>
        <begin position="172"/>
        <end position="188"/>
    </location>
</feature>
<dbReference type="PANTHER" id="PTHR40644:SF1">
    <property type="entry name" value="UPF0653 PROTEIN C607.02C"/>
    <property type="match status" value="1"/>
</dbReference>
<organism evidence="4 5">
    <name type="scientific">Fusarium longipes</name>
    <dbReference type="NCBI Taxonomy" id="694270"/>
    <lineage>
        <taxon>Eukaryota</taxon>
        <taxon>Fungi</taxon>
        <taxon>Dikarya</taxon>
        <taxon>Ascomycota</taxon>
        <taxon>Pezizomycotina</taxon>
        <taxon>Sordariomycetes</taxon>
        <taxon>Hypocreomycetidae</taxon>
        <taxon>Hypocreales</taxon>
        <taxon>Nectriaceae</taxon>
        <taxon>Fusarium</taxon>
    </lineage>
</organism>
<dbReference type="GO" id="GO:0008270">
    <property type="term" value="F:zinc ion binding"/>
    <property type="evidence" value="ECO:0007669"/>
    <property type="project" value="UniProtKB-KW"/>
</dbReference>
<feature type="compositionally biased region" description="Polar residues" evidence="2">
    <location>
        <begin position="1051"/>
        <end position="1065"/>
    </location>
</feature>
<feature type="compositionally biased region" description="Polar residues" evidence="2">
    <location>
        <begin position="1247"/>
        <end position="1260"/>
    </location>
</feature>
<dbReference type="OrthoDB" id="5403573at2759"/>
<reference evidence="4 5" key="1">
    <citation type="journal article" date="2018" name="PLoS Pathog.">
        <title>Evolution of structural diversity of trichothecenes, a family of toxins produced by plant pathogenic and entomopathogenic fungi.</title>
        <authorList>
            <person name="Proctor R.H."/>
            <person name="McCormick S.P."/>
            <person name="Kim H.S."/>
            <person name="Cardoza R.E."/>
            <person name="Stanley A.M."/>
            <person name="Lindo L."/>
            <person name="Kelly A."/>
            <person name="Brown D.W."/>
            <person name="Lee T."/>
            <person name="Vaughan M.M."/>
            <person name="Alexander N.J."/>
            <person name="Busman M."/>
            <person name="Gutierrez S."/>
        </authorList>
    </citation>
    <scope>NUCLEOTIDE SEQUENCE [LARGE SCALE GENOMIC DNA]</scope>
    <source>
        <strain evidence="4 5">NRRL 20695</strain>
    </source>
</reference>
<dbReference type="EMBL" id="PXOG01000334">
    <property type="protein sequence ID" value="RGP60687.1"/>
    <property type="molecule type" value="Genomic_DNA"/>
</dbReference>
<keyword evidence="1" id="KW-0863">Zinc-finger</keyword>